<dbReference type="EMBL" id="SRSD01000006">
    <property type="protein sequence ID" value="KAA0891279.1"/>
    <property type="molecule type" value="Genomic_DNA"/>
</dbReference>
<dbReference type="Proteomes" id="UP000324298">
    <property type="component" value="Unassembled WGS sequence"/>
</dbReference>
<evidence type="ECO:0000313" key="4">
    <source>
        <dbReference type="EMBL" id="KAA0891279.1"/>
    </source>
</evidence>
<dbReference type="Gene3D" id="1.10.10.10">
    <property type="entry name" value="Winged helix-like DNA-binding domain superfamily/Winged helix DNA-binding domain"/>
    <property type="match status" value="1"/>
</dbReference>
<dbReference type="AlphaFoldDB" id="A0A5A9XGU1"/>
<dbReference type="PANTHER" id="PTHR34580">
    <property type="match status" value="1"/>
</dbReference>
<feature type="domain" description="WYL" evidence="2">
    <location>
        <begin position="153"/>
        <end position="221"/>
    </location>
</feature>
<name>A0A5A9XGU1_9BACT</name>
<evidence type="ECO:0000259" key="3">
    <source>
        <dbReference type="Pfam" id="PF25583"/>
    </source>
</evidence>
<dbReference type="Pfam" id="PF25583">
    <property type="entry name" value="WCX"/>
    <property type="match status" value="1"/>
</dbReference>
<dbReference type="InterPro" id="IPR057727">
    <property type="entry name" value="WCX_dom"/>
</dbReference>
<dbReference type="RefSeq" id="WP_149307643.1">
    <property type="nucleotide sequence ID" value="NZ_SRSD01000006.1"/>
</dbReference>
<dbReference type="Pfam" id="PF13280">
    <property type="entry name" value="WYL"/>
    <property type="match status" value="1"/>
</dbReference>
<evidence type="ECO:0000313" key="5">
    <source>
        <dbReference type="Proteomes" id="UP000324298"/>
    </source>
</evidence>
<proteinExistence type="predicted"/>
<protein>
    <submittedName>
        <fullName evidence="4">Transcriptional regulator</fullName>
    </submittedName>
</protein>
<evidence type="ECO:0000259" key="2">
    <source>
        <dbReference type="Pfam" id="PF13280"/>
    </source>
</evidence>
<dbReference type="PROSITE" id="PS52050">
    <property type="entry name" value="WYL"/>
    <property type="match status" value="1"/>
</dbReference>
<dbReference type="Pfam" id="PF08279">
    <property type="entry name" value="HTH_11"/>
    <property type="match status" value="1"/>
</dbReference>
<dbReference type="PIRSF" id="PIRSF016838">
    <property type="entry name" value="PafC"/>
    <property type="match status" value="1"/>
</dbReference>
<feature type="domain" description="WCX" evidence="3">
    <location>
        <begin position="249"/>
        <end position="325"/>
    </location>
</feature>
<dbReference type="InterPro" id="IPR026881">
    <property type="entry name" value="WYL_dom"/>
</dbReference>
<gene>
    <name evidence="4" type="ORF">ET418_10875</name>
</gene>
<organism evidence="4 5">
    <name type="scientific">Oryzomonas rubra</name>
    <dbReference type="NCBI Taxonomy" id="2509454"/>
    <lineage>
        <taxon>Bacteria</taxon>
        <taxon>Pseudomonadati</taxon>
        <taxon>Thermodesulfobacteriota</taxon>
        <taxon>Desulfuromonadia</taxon>
        <taxon>Geobacterales</taxon>
        <taxon>Geobacteraceae</taxon>
        <taxon>Oryzomonas</taxon>
    </lineage>
</organism>
<dbReference type="PANTHER" id="PTHR34580:SF1">
    <property type="entry name" value="PROTEIN PAFC"/>
    <property type="match status" value="1"/>
</dbReference>
<reference evidence="4 5" key="1">
    <citation type="submission" date="2019-04" db="EMBL/GenBank/DDBJ databases">
        <title>Geobacter ruber sp. nov., ferric-reducing bacteria isolated from paddy soil.</title>
        <authorList>
            <person name="Xu Z."/>
            <person name="Masuda Y."/>
            <person name="Itoh H."/>
            <person name="Senoo K."/>
        </authorList>
    </citation>
    <scope>NUCLEOTIDE SEQUENCE [LARGE SCALE GENOMIC DNA]</scope>
    <source>
        <strain evidence="4 5">Red88</strain>
    </source>
</reference>
<dbReference type="InterPro" id="IPR051534">
    <property type="entry name" value="CBASS_pafABC_assoc_protein"/>
</dbReference>
<dbReference type="SUPFAM" id="SSF46785">
    <property type="entry name" value="Winged helix' DNA-binding domain"/>
    <property type="match status" value="1"/>
</dbReference>
<feature type="domain" description="Helix-turn-helix type 11" evidence="1">
    <location>
        <begin position="15"/>
        <end position="62"/>
    </location>
</feature>
<dbReference type="InterPro" id="IPR013196">
    <property type="entry name" value="HTH_11"/>
</dbReference>
<dbReference type="InterPro" id="IPR028349">
    <property type="entry name" value="PafC-like"/>
</dbReference>
<sequence>MQKGKPAKKYSQAGRLHSIIRLFEARRGMTLDDLAEECGVDRRTIHRDLNAVEEAGYTLTSEWQEGKKVYSFLTKSRNIPPITFTLPQLMSLYLLRSLGVYLVGTPFQAEIEELFRAITSVLPDRYAAHLDRIARVSLPILHGARDYSAAAGYFEGLQRALLHQYRVRLSYAKKGRDEHDEYETDPYTLVFHKGGIYLLGYAHNRKAMRLFALERIRGIEVTRQRFEIPEGYQPEAHFKSAFGLVSDTPMKVRVRFSPDVAHAVKERIWMPDQKMRTDKEGRLTLEFEAAGEMELVSWILSYGMHAEVLDPPELRREVKRQVREMRQYYRSKEKKPEKADKRPV</sequence>
<comment type="caution">
    <text evidence="4">The sequence shown here is derived from an EMBL/GenBank/DDBJ whole genome shotgun (WGS) entry which is preliminary data.</text>
</comment>
<dbReference type="InterPro" id="IPR036388">
    <property type="entry name" value="WH-like_DNA-bd_sf"/>
</dbReference>
<dbReference type="InterPro" id="IPR036390">
    <property type="entry name" value="WH_DNA-bd_sf"/>
</dbReference>
<accession>A0A5A9XGU1</accession>
<keyword evidence="5" id="KW-1185">Reference proteome</keyword>
<evidence type="ECO:0000259" key="1">
    <source>
        <dbReference type="Pfam" id="PF08279"/>
    </source>
</evidence>
<dbReference type="OrthoDB" id="9787242at2"/>